<evidence type="ECO:0000313" key="1">
    <source>
        <dbReference type="EMBL" id="ARB06067.1"/>
    </source>
</evidence>
<accession>A0A1V0DY59</accession>
<keyword evidence="2" id="KW-1185">Reference proteome</keyword>
<reference evidence="1 2" key="1">
    <citation type="submission" date="2017-02" db="EMBL/GenBank/DDBJ databases">
        <title>A novel roseosiphophage isolated from the oligotrophic South China Sea.</title>
        <authorList>
            <person name="Yang Y."/>
            <person name="Cai L."/>
            <person name="Zhang R."/>
        </authorList>
    </citation>
    <scope>NUCLEOTIDE SEQUENCE [LARGE SCALE GENOMIC DNA]</scope>
</reference>
<proteinExistence type="predicted"/>
<protein>
    <submittedName>
        <fullName evidence="1">Uncharacterized protein</fullName>
    </submittedName>
</protein>
<name>A0A1V0DY59_9CAUD</name>
<gene>
    <name evidence="1" type="ORF">vBDshSR5C_13</name>
</gene>
<organism evidence="1 2">
    <name type="scientific">Dinoroseobacter phage vB_DshS-R5C</name>
    <dbReference type="NCBI Taxonomy" id="1965368"/>
    <lineage>
        <taxon>Viruses</taxon>
        <taxon>Duplodnaviria</taxon>
        <taxon>Heunggongvirae</taxon>
        <taxon>Uroviricota</taxon>
        <taxon>Caudoviricetes</taxon>
        <taxon>Nanhaivirus</taxon>
        <taxon>Nanhaivirus D5C</taxon>
    </lineage>
</organism>
<sequence length="77" mass="8467">MSPAEARRLARIIDANASRNPVPFQYRVRTRPVGDRFGAWTTLPGVHSSRADAEKIAKAHRSSSLDVSITENATDGY</sequence>
<dbReference type="Proteomes" id="UP000224401">
    <property type="component" value="Segment"/>
</dbReference>
<evidence type="ECO:0000313" key="2">
    <source>
        <dbReference type="Proteomes" id="UP000224401"/>
    </source>
</evidence>
<dbReference type="EMBL" id="KY606587">
    <property type="protein sequence ID" value="ARB06067.1"/>
    <property type="molecule type" value="Genomic_DNA"/>
</dbReference>